<sequence length="217" mass="23059">MSTFWGPARGHARWLYPPAGFSLCVLASVPLCERAGTLIGSARGVAALGPRPEPSPRAPSPESRLEPPALPLPPRPGPQAPPPTTATPSAPTTLAVPPPAPRPGPPLGAPAPACRHEPGRTPRPPRVVSPGGSGSSFFIDYLWHEGGLDMRFENKPGVKHGLGDGSVLNKTIYVYREPSAAVHSLYRRNLQRMCNCWSKRATLPGSIVQRLLLAAVY</sequence>
<protein>
    <submittedName>
        <fullName evidence="2">Uncharacterized protein</fullName>
    </submittedName>
</protein>
<organism evidence="2 3">
    <name type="scientific">Prorocentrum cordatum</name>
    <dbReference type="NCBI Taxonomy" id="2364126"/>
    <lineage>
        <taxon>Eukaryota</taxon>
        <taxon>Sar</taxon>
        <taxon>Alveolata</taxon>
        <taxon>Dinophyceae</taxon>
        <taxon>Prorocentrales</taxon>
        <taxon>Prorocentraceae</taxon>
        <taxon>Prorocentrum</taxon>
    </lineage>
</organism>
<gene>
    <name evidence="2" type="ORF">PCOR1329_LOCUS60090</name>
</gene>
<feature type="compositionally biased region" description="Low complexity" evidence="1">
    <location>
        <begin position="86"/>
        <end position="95"/>
    </location>
</feature>
<keyword evidence="3" id="KW-1185">Reference proteome</keyword>
<evidence type="ECO:0000256" key="1">
    <source>
        <dbReference type="SAM" id="MobiDB-lite"/>
    </source>
</evidence>
<evidence type="ECO:0000313" key="3">
    <source>
        <dbReference type="Proteomes" id="UP001189429"/>
    </source>
</evidence>
<accession>A0ABN9VPS9</accession>
<comment type="caution">
    <text evidence="2">The sequence shown here is derived from an EMBL/GenBank/DDBJ whole genome shotgun (WGS) entry which is preliminary data.</text>
</comment>
<dbReference type="Proteomes" id="UP001189429">
    <property type="component" value="Unassembled WGS sequence"/>
</dbReference>
<reference evidence="2" key="1">
    <citation type="submission" date="2023-10" db="EMBL/GenBank/DDBJ databases">
        <authorList>
            <person name="Chen Y."/>
            <person name="Shah S."/>
            <person name="Dougan E. K."/>
            <person name="Thang M."/>
            <person name="Chan C."/>
        </authorList>
    </citation>
    <scope>NUCLEOTIDE SEQUENCE [LARGE SCALE GENOMIC DNA]</scope>
</reference>
<feature type="compositionally biased region" description="Pro residues" evidence="1">
    <location>
        <begin position="96"/>
        <end position="109"/>
    </location>
</feature>
<name>A0ABN9VPS9_9DINO</name>
<dbReference type="EMBL" id="CAUYUJ010017508">
    <property type="protein sequence ID" value="CAK0875411.1"/>
    <property type="molecule type" value="Genomic_DNA"/>
</dbReference>
<evidence type="ECO:0000313" key="2">
    <source>
        <dbReference type="EMBL" id="CAK0875411.1"/>
    </source>
</evidence>
<feature type="compositionally biased region" description="Pro residues" evidence="1">
    <location>
        <begin position="68"/>
        <end position="85"/>
    </location>
</feature>
<proteinExistence type="predicted"/>
<feature type="region of interest" description="Disordered" evidence="1">
    <location>
        <begin position="45"/>
        <end position="131"/>
    </location>
</feature>